<evidence type="ECO:0000256" key="2">
    <source>
        <dbReference type="SAM" id="Phobius"/>
    </source>
</evidence>
<keyword evidence="2" id="KW-0472">Membrane</keyword>
<sequence>MKRWGPSKELEGTSRQGLTSLRRARPGASTLPLPFLLVVLLFVFLPVSFFALHLSTRFDHLPDSFHEHRPPLAKALERPVIVPREAGGEHRGALHIQGRDDIRHTKAGSHLCDQVEFGSFDPVAGLGSASSTMPLPLAENLTVHGVVPLHQYHYYQVCVATHPDHFQRVEFHLSGDHNAIPSIGVVAGARAVELNPDLYISGDNPSPTFDHTTWISAGRTDEFISLPTYVEDFLRAPSISSGNGKILYVGVYGRDVTVHGVPDPTVSGVPYTLRVSMRSVPEREVQRRSSLRGGRRLHPLSKTARA</sequence>
<dbReference type="EMBL" id="HBHJ01022465">
    <property type="protein sequence ID" value="CAD9700095.1"/>
    <property type="molecule type" value="Transcribed_RNA"/>
</dbReference>
<accession>A0A7S2SHC1</accession>
<gene>
    <name evidence="3" type="ORF">RMAR1173_LOCUS14840</name>
</gene>
<feature type="region of interest" description="Disordered" evidence="1">
    <location>
        <begin position="280"/>
        <end position="306"/>
    </location>
</feature>
<reference evidence="3" key="1">
    <citation type="submission" date="2021-01" db="EMBL/GenBank/DDBJ databases">
        <authorList>
            <person name="Corre E."/>
            <person name="Pelletier E."/>
            <person name="Niang G."/>
            <person name="Scheremetjew M."/>
            <person name="Finn R."/>
            <person name="Kale V."/>
            <person name="Holt S."/>
            <person name="Cochrane G."/>
            <person name="Meng A."/>
            <person name="Brown T."/>
            <person name="Cohen L."/>
        </authorList>
    </citation>
    <scope>NUCLEOTIDE SEQUENCE</scope>
    <source>
        <strain evidence="3">CCMP1243</strain>
    </source>
</reference>
<feature type="compositionally biased region" description="Basic residues" evidence="1">
    <location>
        <begin position="289"/>
        <end position="306"/>
    </location>
</feature>
<organism evidence="3">
    <name type="scientific">Rhizochromulina marina</name>
    <dbReference type="NCBI Taxonomy" id="1034831"/>
    <lineage>
        <taxon>Eukaryota</taxon>
        <taxon>Sar</taxon>
        <taxon>Stramenopiles</taxon>
        <taxon>Ochrophyta</taxon>
        <taxon>Dictyochophyceae</taxon>
        <taxon>Rhizochromulinales</taxon>
        <taxon>Rhizochromulina</taxon>
    </lineage>
</organism>
<proteinExistence type="predicted"/>
<name>A0A7S2SHC1_9STRA</name>
<protein>
    <submittedName>
        <fullName evidence="3">Uncharacterized protein</fullName>
    </submittedName>
</protein>
<evidence type="ECO:0000313" key="3">
    <source>
        <dbReference type="EMBL" id="CAD9700095.1"/>
    </source>
</evidence>
<keyword evidence="2" id="KW-1133">Transmembrane helix</keyword>
<evidence type="ECO:0000256" key="1">
    <source>
        <dbReference type="SAM" id="MobiDB-lite"/>
    </source>
</evidence>
<keyword evidence="2" id="KW-0812">Transmembrane</keyword>
<dbReference type="AlphaFoldDB" id="A0A7S2SHC1"/>
<feature type="transmembrane region" description="Helical" evidence="2">
    <location>
        <begin position="31"/>
        <end position="52"/>
    </location>
</feature>